<reference evidence="4 5" key="1">
    <citation type="submission" date="2016-11" db="EMBL/GenBank/DDBJ databases">
        <authorList>
            <person name="Manzoor S."/>
        </authorList>
    </citation>
    <scope>NUCLEOTIDE SEQUENCE [LARGE SCALE GENOMIC DNA]</scope>
    <source>
        <strain evidence="4">Clostridium ultunense strain Esp</strain>
    </source>
</reference>
<evidence type="ECO:0000259" key="3">
    <source>
        <dbReference type="Pfam" id="PF07687"/>
    </source>
</evidence>
<dbReference type="InterPro" id="IPR002933">
    <property type="entry name" value="Peptidase_M20"/>
</dbReference>
<dbReference type="Pfam" id="PF07687">
    <property type="entry name" value="M20_dimer"/>
    <property type="match status" value="1"/>
</dbReference>
<keyword evidence="5" id="KW-1185">Reference proteome</keyword>
<accession>A0A1M4PLP5</accession>
<dbReference type="AlphaFoldDB" id="A0A1M4PLP5"/>
<gene>
    <name evidence="4" type="ORF">CUESP1_0979</name>
</gene>
<dbReference type="RefSeq" id="WP_025640646.1">
    <property type="nucleotide sequence ID" value="NZ_LT669839.1"/>
</dbReference>
<dbReference type="Gene3D" id="3.40.630.10">
    <property type="entry name" value="Zn peptidases"/>
    <property type="match status" value="2"/>
</dbReference>
<sequence>MLTEVRKEKLVKLCQELIRNPSVSGQEDKVVEAIKKVFKEFNFDEYFVDSYGNIIGHIKGKGPGKTILFDGHIDHVPVTDEQKWKFGPFCGEIAEGRIYGRGTSDMKGQVSAMITAASYFAEDTNRNFDGDIYVAGVVHEEIFEGVAARKISDAINPDYVVIGESSELNLKIGQRGRAEIVIEVFGKPAHSANPEKGINSVYKMANIIKRIQELKPIVHEELGEGILVLTDIKSSPYPGASVVPEYCKATFDRRLLVGETKESVLTPIEELLDQMMKEDPELNAKVSYAIGTEICYTGQTITGERFFPGWLFDKEDEFVQAAYKGLKEVGLEPEVTHYSFCTNGSHYAGEKGIKTIGFGPSQENLAHTINEYIEIEQLEKGAKGYYGILKSVFNIY</sequence>
<dbReference type="SUPFAM" id="SSF55031">
    <property type="entry name" value="Bacterial exopeptidase dimerisation domain"/>
    <property type="match status" value="1"/>
</dbReference>
<dbReference type="Pfam" id="PF01546">
    <property type="entry name" value="Peptidase_M20"/>
    <property type="match status" value="1"/>
</dbReference>
<organism evidence="4 5">
    <name type="scientific">[Clostridium] ultunense Esp</name>
    <dbReference type="NCBI Taxonomy" id="1288971"/>
    <lineage>
        <taxon>Bacteria</taxon>
        <taxon>Bacillati</taxon>
        <taxon>Bacillota</taxon>
        <taxon>Tissierellia</taxon>
        <taxon>Tissierellales</taxon>
        <taxon>Tepidimicrobiaceae</taxon>
        <taxon>Schnuerera</taxon>
    </lineage>
</organism>
<feature type="domain" description="Peptidase M20 dimerisation" evidence="3">
    <location>
        <begin position="172"/>
        <end position="279"/>
    </location>
</feature>
<protein>
    <submittedName>
        <fullName evidence="4">Acetylornithine deacetylase/succinyldiaminopimelate desuccinylase-like deacylase</fullName>
    </submittedName>
</protein>
<dbReference type="OrthoDB" id="9792335at2"/>
<dbReference type="EMBL" id="LT669839">
    <property type="protein sequence ID" value="SHD76355.1"/>
    <property type="molecule type" value="Genomic_DNA"/>
</dbReference>
<dbReference type="GO" id="GO:0046872">
    <property type="term" value="F:metal ion binding"/>
    <property type="evidence" value="ECO:0007669"/>
    <property type="project" value="UniProtKB-KW"/>
</dbReference>
<evidence type="ECO:0000313" key="4">
    <source>
        <dbReference type="EMBL" id="SHD76355.1"/>
    </source>
</evidence>
<name>A0A1M4PLP5_9FIRM</name>
<keyword evidence="2" id="KW-0378">Hydrolase</keyword>
<dbReference type="InterPro" id="IPR036264">
    <property type="entry name" value="Bact_exopeptidase_dim_dom"/>
</dbReference>
<dbReference type="InterPro" id="IPR050072">
    <property type="entry name" value="Peptidase_M20A"/>
</dbReference>
<dbReference type="GO" id="GO:0016787">
    <property type="term" value="F:hydrolase activity"/>
    <property type="evidence" value="ECO:0007669"/>
    <property type="project" value="UniProtKB-KW"/>
</dbReference>
<evidence type="ECO:0000313" key="5">
    <source>
        <dbReference type="Proteomes" id="UP000245423"/>
    </source>
</evidence>
<dbReference type="PANTHER" id="PTHR43808">
    <property type="entry name" value="ACETYLORNITHINE DEACETYLASE"/>
    <property type="match status" value="1"/>
</dbReference>
<dbReference type="SUPFAM" id="SSF53187">
    <property type="entry name" value="Zn-dependent exopeptidases"/>
    <property type="match status" value="1"/>
</dbReference>
<proteinExistence type="predicted"/>
<dbReference type="InterPro" id="IPR011650">
    <property type="entry name" value="Peptidase_M20_dimer"/>
</dbReference>
<dbReference type="Gene3D" id="3.30.70.360">
    <property type="match status" value="1"/>
</dbReference>
<evidence type="ECO:0000256" key="1">
    <source>
        <dbReference type="ARBA" id="ARBA00022723"/>
    </source>
</evidence>
<evidence type="ECO:0000256" key="2">
    <source>
        <dbReference type="ARBA" id="ARBA00022801"/>
    </source>
</evidence>
<dbReference type="Proteomes" id="UP000245423">
    <property type="component" value="Chromosome 1"/>
</dbReference>
<keyword evidence="1" id="KW-0479">Metal-binding</keyword>
<dbReference type="NCBIfam" id="NF009555">
    <property type="entry name" value="PRK13004.1"/>
    <property type="match status" value="1"/>
</dbReference>